<evidence type="ECO:0000313" key="3">
    <source>
        <dbReference type="Proteomes" id="UP001222027"/>
    </source>
</evidence>
<name>A0AAV8RNL8_ENSVE</name>
<feature type="region of interest" description="Disordered" evidence="1">
    <location>
        <begin position="210"/>
        <end position="282"/>
    </location>
</feature>
<evidence type="ECO:0000313" key="2">
    <source>
        <dbReference type="EMBL" id="KAJ8501161.1"/>
    </source>
</evidence>
<reference evidence="2 3" key="1">
    <citation type="submission" date="2022-12" db="EMBL/GenBank/DDBJ databases">
        <title>Chromosome-scale assembly of the Ensete ventricosum genome.</title>
        <authorList>
            <person name="Dussert Y."/>
            <person name="Stocks J."/>
            <person name="Wendawek A."/>
            <person name="Woldeyes F."/>
            <person name="Nichols R.A."/>
            <person name="Borrell J.S."/>
        </authorList>
    </citation>
    <scope>NUCLEOTIDE SEQUENCE [LARGE SCALE GENOMIC DNA]</scope>
    <source>
        <strain evidence="3">cv. Maze</strain>
        <tissue evidence="2">Seeds</tissue>
    </source>
</reference>
<feature type="compositionally biased region" description="Low complexity" evidence="1">
    <location>
        <begin position="270"/>
        <end position="281"/>
    </location>
</feature>
<feature type="compositionally biased region" description="Low complexity" evidence="1">
    <location>
        <begin position="245"/>
        <end position="261"/>
    </location>
</feature>
<dbReference type="AlphaFoldDB" id="A0AAV8RNL8"/>
<gene>
    <name evidence="2" type="ORF">OPV22_011713</name>
</gene>
<keyword evidence="3" id="KW-1185">Reference proteome</keyword>
<dbReference type="PANTHER" id="PTHR34460:SF2">
    <property type="entry name" value="OS04G0405500 PROTEIN"/>
    <property type="match status" value="1"/>
</dbReference>
<comment type="caution">
    <text evidence="2">The sequence shown here is derived from an EMBL/GenBank/DDBJ whole genome shotgun (WGS) entry which is preliminary data.</text>
</comment>
<evidence type="ECO:0000256" key="1">
    <source>
        <dbReference type="SAM" id="MobiDB-lite"/>
    </source>
</evidence>
<dbReference type="Proteomes" id="UP001222027">
    <property type="component" value="Unassembled WGS sequence"/>
</dbReference>
<proteinExistence type="predicted"/>
<organism evidence="2 3">
    <name type="scientific">Ensete ventricosum</name>
    <name type="common">Abyssinian banana</name>
    <name type="synonym">Musa ensete</name>
    <dbReference type="NCBI Taxonomy" id="4639"/>
    <lineage>
        <taxon>Eukaryota</taxon>
        <taxon>Viridiplantae</taxon>
        <taxon>Streptophyta</taxon>
        <taxon>Embryophyta</taxon>
        <taxon>Tracheophyta</taxon>
        <taxon>Spermatophyta</taxon>
        <taxon>Magnoliopsida</taxon>
        <taxon>Liliopsida</taxon>
        <taxon>Zingiberales</taxon>
        <taxon>Musaceae</taxon>
        <taxon>Ensete</taxon>
    </lineage>
</organism>
<dbReference type="PANTHER" id="PTHR34460">
    <property type="entry name" value="VITELLOGENIN-LIKE PROTEIN"/>
    <property type="match status" value="1"/>
</dbReference>
<feature type="compositionally biased region" description="Low complexity" evidence="1">
    <location>
        <begin position="210"/>
        <end position="224"/>
    </location>
</feature>
<protein>
    <submittedName>
        <fullName evidence="2">Uncharacterized protein</fullName>
    </submittedName>
</protein>
<accession>A0AAV8RNL8</accession>
<sequence length="457" mass="47566">MGDKAVVVGVVDDIGEGMQCMDHPYRGNTGGVCAFCLQEKLGKLVSSSKSSPFFSLQPLPFSSSSSPTSFSSDAGVVVGDALGIGSGHSRTGPAGAGRRTKFSFLAANHREKKKKKKKKKNGCAGGGYGNGGRKVMASIATTTNVAADTASACDDTGVVLKRSKSVEPRMAGGLMQGGCGSGTADAVVADSPRKKSFWSFLYLSSASSTYTSSSAANNSGNSGNVYRRRSTSSSVEGGGRDITNRQQQRQTSSATAATRQGGNSGEEAESPSGSQASSSLGRKVARSRSVGCGSRSFSGDFLERISTGFGDCTLRRAESHREAKSKIVLHLDQHHNNGEQQQRSGTKERVKCGGIFGGLALTSAAADVDFNGNRRISETTAVHGNRTRSWVWAFASPMRAFRPYSSSSKPLHGINKAASASAAPATNIISAINASNDMFNKGNTRLPGNPSSLAIEI</sequence>
<dbReference type="EMBL" id="JAQQAF010000003">
    <property type="protein sequence ID" value="KAJ8501161.1"/>
    <property type="molecule type" value="Genomic_DNA"/>
</dbReference>